<reference evidence="1" key="1">
    <citation type="submission" date="2020-09" db="EMBL/GenBank/DDBJ databases">
        <title>New species isolated from human feces.</title>
        <authorList>
            <person name="Kitahara M."/>
            <person name="Shigeno Y."/>
            <person name="Shime M."/>
            <person name="Matsumoto Y."/>
            <person name="Nakamura S."/>
            <person name="Motooka D."/>
            <person name="Fukuoka S."/>
            <person name="Nishikawa H."/>
            <person name="Benno Y."/>
        </authorList>
    </citation>
    <scope>NUCLEOTIDE SEQUENCE</scope>
    <source>
        <strain evidence="1">MM50</strain>
    </source>
</reference>
<keyword evidence="2" id="KW-1185">Reference proteome</keyword>
<sequence length="494" mass="56141">MYPYGASARSGHFVCELCAQNVLLTAPGMNVQHFRHDPASPNKECDERQASFDPNYGRSLRALNSHIMPLRLVVTGSIFSLQLGFFYPPDNKAHCDKIKIAGDSHQVYEYSFERIERIGTTYLSVGSIPSQIYGVEYVNANTELKRFWSNKITGINTTGSFFDGRTGQILQSGGKAYSGNSYYLLQRCPLYSYHTDIEATEVARNQASPFTTWYLYKIRIKKFSAYSAKFFLKYAIFLTEKPTKFYPIWPAYINDPYFIYHNSPEFYFYLCGDDAELKSYPATANVLGIQDGKLYKLYTREREQLISLGKSGALGFSYLVKQPLRKKAPLPAIIISDHSGNTLNEESYAKLPKLKCISVSCPYDGKAVVQRNGKTEYIYKLSGEEHLTIDELSFGTEIHFYQGCDYIRSIRFEQETVNMDVMLLDAVLVKKLSSCSGPMIPVTHAVGSFVSKFSKYPQTQKWLCMALRRGEISRTALNLLRKTIQNNPGRDNDD</sequence>
<protein>
    <submittedName>
        <fullName evidence="1">Uncharacterized protein</fullName>
    </submittedName>
</protein>
<organism evidence="1 2">
    <name type="scientific">Vescimonas coprocola</name>
    <dbReference type="NCBI Taxonomy" id="2714355"/>
    <lineage>
        <taxon>Bacteria</taxon>
        <taxon>Bacillati</taxon>
        <taxon>Bacillota</taxon>
        <taxon>Clostridia</taxon>
        <taxon>Eubacteriales</taxon>
        <taxon>Oscillospiraceae</taxon>
        <taxon>Vescimonas</taxon>
    </lineage>
</organism>
<name>A0A810Q2Z5_9FIRM</name>
<dbReference type="AlphaFoldDB" id="A0A810Q2Z5"/>
<proteinExistence type="predicted"/>
<accession>A0A810Q2Z5</accession>
<dbReference type="KEGG" id="vcop:MM50RIKEN_03800"/>
<dbReference type="Proteomes" id="UP000681035">
    <property type="component" value="Chromosome"/>
</dbReference>
<gene>
    <name evidence="1" type="ORF">MM50RIKEN_03800</name>
</gene>
<evidence type="ECO:0000313" key="1">
    <source>
        <dbReference type="EMBL" id="BCK80617.1"/>
    </source>
</evidence>
<evidence type="ECO:0000313" key="2">
    <source>
        <dbReference type="Proteomes" id="UP000681035"/>
    </source>
</evidence>
<dbReference type="EMBL" id="AP023418">
    <property type="protein sequence ID" value="BCK80617.1"/>
    <property type="molecule type" value="Genomic_DNA"/>
</dbReference>